<reference evidence="1" key="1">
    <citation type="submission" date="2024-12" db="EMBL/GenBank/DDBJ databases">
        <title>Comparative genomics and development of molecular markers within Purpureocillium lilacinum and among Purpureocillium species.</title>
        <authorList>
            <person name="Yeh Z.-Y."/>
            <person name="Ni N.-T."/>
            <person name="Lo P.-H."/>
            <person name="Mushyakhwo K."/>
            <person name="Lin C.-F."/>
            <person name="Nai Y.-S."/>
        </authorList>
    </citation>
    <scope>NUCLEOTIDE SEQUENCE</scope>
    <source>
        <strain evidence="1">NCHU-NPUST-175</strain>
    </source>
</reference>
<gene>
    <name evidence="1" type="ORF">ACCO45_003784</name>
</gene>
<dbReference type="Proteomes" id="UP001638806">
    <property type="component" value="Unassembled WGS sequence"/>
</dbReference>
<protein>
    <submittedName>
        <fullName evidence="1">Uncharacterized protein</fullName>
    </submittedName>
</protein>
<evidence type="ECO:0000313" key="2">
    <source>
        <dbReference type="Proteomes" id="UP001638806"/>
    </source>
</evidence>
<accession>A0ACC4E3N3</accession>
<sequence>MPRSRTPMKRSSPTGSSEEEDPLSGGSARTVSRPVAAARPPMSSTSRIAVMLPASPASKGHGAPPPRPVVSDLPASVSAPPTSASTPVPGPASGGRGRPKGWKPGMSYSVMRGNGPPGSVGRPRQVKVKAGAPPLPPGMAKRRGRPPKGPSPPPDAVYRSLRPQFVEFLCEWAGCKAELHNLETLRRHVFAIHGRSEMCLWAKCAALEPPRTLTNGDEFRQHVVEAHLVPGSRDEYDNDDDNTSKARVPAFLLDADGNQVTPSVREQQTEDLATWRSNRRKLKELLIRRNDALPDEDSSDEPEDEDG</sequence>
<dbReference type="EMBL" id="JBGNUJ010000003">
    <property type="protein sequence ID" value="KAL3962261.1"/>
    <property type="molecule type" value="Genomic_DNA"/>
</dbReference>
<name>A0ACC4E3N3_PURLI</name>
<evidence type="ECO:0000313" key="1">
    <source>
        <dbReference type="EMBL" id="KAL3962261.1"/>
    </source>
</evidence>
<keyword evidence="2" id="KW-1185">Reference proteome</keyword>
<organism evidence="1 2">
    <name type="scientific">Purpureocillium lilacinum</name>
    <name type="common">Paecilomyces lilacinus</name>
    <dbReference type="NCBI Taxonomy" id="33203"/>
    <lineage>
        <taxon>Eukaryota</taxon>
        <taxon>Fungi</taxon>
        <taxon>Dikarya</taxon>
        <taxon>Ascomycota</taxon>
        <taxon>Pezizomycotina</taxon>
        <taxon>Sordariomycetes</taxon>
        <taxon>Hypocreomycetidae</taxon>
        <taxon>Hypocreales</taxon>
        <taxon>Ophiocordycipitaceae</taxon>
        <taxon>Purpureocillium</taxon>
    </lineage>
</organism>
<proteinExistence type="predicted"/>
<comment type="caution">
    <text evidence="1">The sequence shown here is derived from an EMBL/GenBank/DDBJ whole genome shotgun (WGS) entry which is preliminary data.</text>
</comment>